<organism evidence="1 2">
    <name type="scientific">Bacillus haynesii</name>
    <dbReference type="NCBI Taxonomy" id="1925021"/>
    <lineage>
        <taxon>Bacteria</taxon>
        <taxon>Bacillati</taxon>
        <taxon>Bacillota</taxon>
        <taxon>Bacilli</taxon>
        <taxon>Bacillales</taxon>
        <taxon>Bacillaceae</taxon>
        <taxon>Bacillus</taxon>
    </lineage>
</organism>
<comment type="caution">
    <text evidence="1">The sequence shown here is derived from an EMBL/GenBank/DDBJ whole genome shotgun (WGS) entry which is preliminary data.</text>
</comment>
<keyword evidence="2" id="KW-1185">Reference proteome</keyword>
<sequence>MNLEKAKQTVKELNNFIKLTEECDADTFEKKVIKEYAIHGNVSKVAKVFNDQGIKIGNRKVISNDISQVIMSKPHLNELHVIVQKIFTRNKKRMPY</sequence>
<proteinExistence type="predicted"/>
<dbReference type="RefSeq" id="WP_076793961.1">
    <property type="nucleotide sequence ID" value="NZ_MRBL01000036.1"/>
</dbReference>
<reference evidence="1 2" key="1">
    <citation type="submission" date="2016-12" db="EMBL/GenBank/DDBJ databases">
        <title>Bacillus phylogenomics.</title>
        <authorList>
            <person name="Dunlap C."/>
        </authorList>
    </citation>
    <scope>NUCLEOTIDE SEQUENCE [LARGE SCALE GENOMIC DNA]</scope>
    <source>
        <strain evidence="1 2">NRRL B-41327</strain>
    </source>
</reference>
<dbReference type="Proteomes" id="UP000187046">
    <property type="component" value="Unassembled WGS sequence"/>
</dbReference>
<accession>A0ABX3HZE1</accession>
<dbReference type="EMBL" id="MRBL01000036">
    <property type="protein sequence ID" value="OMI24868.1"/>
    <property type="molecule type" value="Genomic_DNA"/>
</dbReference>
<name>A0ABX3HZE1_9BACI</name>
<evidence type="ECO:0000313" key="1">
    <source>
        <dbReference type="EMBL" id="OMI24868.1"/>
    </source>
</evidence>
<evidence type="ECO:0000313" key="2">
    <source>
        <dbReference type="Proteomes" id="UP000187046"/>
    </source>
</evidence>
<protein>
    <submittedName>
        <fullName evidence="1">Uncharacterized protein</fullName>
    </submittedName>
</protein>
<gene>
    <name evidence="1" type="ORF">BTA31_20935</name>
</gene>